<dbReference type="Gene3D" id="3.40.50.2300">
    <property type="match status" value="1"/>
</dbReference>
<dbReference type="InterPro" id="IPR016032">
    <property type="entry name" value="Sig_transdc_resp-reg_C-effctor"/>
</dbReference>
<dbReference type="GO" id="GO:0000976">
    <property type="term" value="F:transcription cis-regulatory region binding"/>
    <property type="evidence" value="ECO:0007669"/>
    <property type="project" value="TreeGrafter"/>
</dbReference>
<dbReference type="SUPFAM" id="SSF46894">
    <property type="entry name" value="C-terminal effector domain of the bipartite response regulators"/>
    <property type="match status" value="1"/>
</dbReference>
<dbReference type="CDD" id="cd00383">
    <property type="entry name" value="trans_reg_C"/>
    <property type="match status" value="1"/>
</dbReference>
<dbReference type="EMBL" id="MTLA01000053">
    <property type="protein sequence ID" value="OOP69437.1"/>
    <property type="molecule type" value="Genomic_DNA"/>
</dbReference>
<dbReference type="PROSITE" id="PS51755">
    <property type="entry name" value="OMPR_PHOB"/>
    <property type="match status" value="1"/>
</dbReference>
<dbReference type="RefSeq" id="WP_078109595.1">
    <property type="nucleotide sequence ID" value="NZ_BOQX01000007.1"/>
</dbReference>
<dbReference type="GeneID" id="79869513"/>
<dbReference type="InterPro" id="IPR036388">
    <property type="entry name" value="WH-like_DNA-bd_sf"/>
</dbReference>
<dbReference type="Proteomes" id="UP000189761">
    <property type="component" value="Unassembled WGS sequence"/>
</dbReference>
<evidence type="ECO:0000313" key="7">
    <source>
        <dbReference type="EMBL" id="OOP69437.1"/>
    </source>
</evidence>
<dbReference type="CDD" id="cd18159">
    <property type="entry name" value="REC_OmpR_NsrR-like"/>
    <property type="match status" value="1"/>
</dbReference>
<dbReference type="GO" id="GO:0005829">
    <property type="term" value="C:cytosol"/>
    <property type="evidence" value="ECO:0007669"/>
    <property type="project" value="TreeGrafter"/>
</dbReference>
<evidence type="ECO:0000256" key="6">
    <source>
        <dbReference type="ARBA" id="ARBA00023163"/>
    </source>
</evidence>
<dbReference type="Pfam" id="PF00486">
    <property type="entry name" value="Trans_reg_C"/>
    <property type="match status" value="1"/>
</dbReference>
<dbReference type="GO" id="GO:0032993">
    <property type="term" value="C:protein-DNA complex"/>
    <property type="evidence" value="ECO:0007669"/>
    <property type="project" value="TreeGrafter"/>
</dbReference>
<dbReference type="SUPFAM" id="SSF52172">
    <property type="entry name" value="CheY-like"/>
    <property type="match status" value="1"/>
</dbReference>
<sequence length="233" mass="27456">MPKIMIIEDNEDLRKLLENYLTKYGYQCVGLDNFDRVLTEFRENSPDLVLLDINLPSFDGFYWCRQIRKYSKCPIIFISAREGTMDQVMAIENGADDYITKPFSFEIVTAKVKSQLRRTLGEYALNQKEKVINFEGLKYYPEKLELEFNGKNYELSKKEATMIALLLERGDKVTSRDRLMEKMWDTDMFVDENTLNVYISRIRRVLKELGINDAVETIRGAGYRMKKTWEDNQ</sequence>
<dbReference type="GO" id="GO:0006355">
    <property type="term" value="P:regulation of DNA-templated transcription"/>
    <property type="evidence" value="ECO:0007669"/>
    <property type="project" value="InterPro"/>
</dbReference>
<dbReference type="SMART" id="SM00862">
    <property type="entry name" value="Trans_reg_C"/>
    <property type="match status" value="1"/>
</dbReference>
<evidence type="ECO:0000256" key="4">
    <source>
        <dbReference type="ARBA" id="ARBA00023015"/>
    </source>
</evidence>
<evidence type="ECO:0000256" key="3">
    <source>
        <dbReference type="ARBA" id="ARBA00023012"/>
    </source>
</evidence>
<organism evidence="7 8">
    <name type="scientific">Heyndrickxia oleronia</name>
    <dbReference type="NCBI Taxonomy" id="38875"/>
    <lineage>
        <taxon>Bacteria</taxon>
        <taxon>Bacillati</taxon>
        <taxon>Bacillota</taxon>
        <taxon>Bacilli</taxon>
        <taxon>Bacillales</taxon>
        <taxon>Bacillaceae</taxon>
        <taxon>Heyndrickxia</taxon>
    </lineage>
</organism>
<dbReference type="InterPro" id="IPR001789">
    <property type="entry name" value="Sig_transdc_resp-reg_receiver"/>
</dbReference>
<dbReference type="InterPro" id="IPR001867">
    <property type="entry name" value="OmpR/PhoB-type_DNA-bd"/>
</dbReference>
<dbReference type="PANTHER" id="PTHR48111:SF31">
    <property type="entry name" value="TRANSCRIPTIONAL REGULATORY PROTEIN YXDJ"/>
    <property type="match status" value="1"/>
</dbReference>
<keyword evidence="8" id="KW-1185">Reference proteome</keyword>
<comment type="subcellular location">
    <subcellularLocation>
        <location evidence="1">Cytoplasm</location>
    </subcellularLocation>
</comment>
<protein>
    <submittedName>
        <fullName evidence="7">DNA-binding response regulator</fullName>
    </submittedName>
</protein>
<reference evidence="7 8" key="1">
    <citation type="submission" date="2017-01" db="EMBL/GenBank/DDBJ databases">
        <title>Draft genome sequence of Bacillus oleronius.</title>
        <authorList>
            <person name="Allam M."/>
        </authorList>
    </citation>
    <scope>NUCLEOTIDE SEQUENCE [LARGE SCALE GENOMIC DNA]</scope>
    <source>
        <strain evidence="7 8">DSM 9356</strain>
    </source>
</reference>
<keyword evidence="3" id="KW-0902">Two-component regulatory system</keyword>
<evidence type="ECO:0000256" key="1">
    <source>
        <dbReference type="ARBA" id="ARBA00004496"/>
    </source>
</evidence>
<dbReference type="GO" id="GO:0000156">
    <property type="term" value="F:phosphorelay response regulator activity"/>
    <property type="evidence" value="ECO:0007669"/>
    <property type="project" value="TreeGrafter"/>
</dbReference>
<dbReference type="PROSITE" id="PS50110">
    <property type="entry name" value="RESPONSE_REGULATORY"/>
    <property type="match status" value="1"/>
</dbReference>
<dbReference type="AlphaFoldDB" id="A0A8E2IA79"/>
<dbReference type="SMART" id="SM00448">
    <property type="entry name" value="REC"/>
    <property type="match status" value="1"/>
</dbReference>
<gene>
    <name evidence="7" type="ORF">BWZ43_04960</name>
</gene>
<keyword evidence="5 7" id="KW-0238">DNA-binding</keyword>
<dbReference type="Gene3D" id="1.10.10.10">
    <property type="entry name" value="Winged helix-like DNA-binding domain superfamily/Winged helix DNA-binding domain"/>
    <property type="match status" value="1"/>
</dbReference>
<dbReference type="PANTHER" id="PTHR48111">
    <property type="entry name" value="REGULATOR OF RPOS"/>
    <property type="match status" value="1"/>
</dbReference>
<accession>A0A8E2IA79</accession>
<keyword evidence="2" id="KW-0597">Phosphoprotein</keyword>
<name>A0A8E2IA79_9BACI</name>
<evidence type="ECO:0000256" key="2">
    <source>
        <dbReference type="ARBA" id="ARBA00022553"/>
    </source>
</evidence>
<dbReference type="InterPro" id="IPR039420">
    <property type="entry name" value="WalR-like"/>
</dbReference>
<proteinExistence type="predicted"/>
<dbReference type="Gene3D" id="6.10.250.690">
    <property type="match status" value="1"/>
</dbReference>
<keyword evidence="6" id="KW-0804">Transcription</keyword>
<evidence type="ECO:0000313" key="8">
    <source>
        <dbReference type="Proteomes" id="UP000189761"/>
    </source>
</evidence>
<comment type="caution">
    <text evidence="7">The sequence shown here is derived from an EMBL/GenBank/DDBJ whole genome shotgun (WGS) entry which is preliminary data.</text>
</comment>
<dbReference type="InterPro" id="IPR011006">
    <property type="entry name" value="CheY-like_superfamily"/>
</dbReference>
<dbReference type="Pfam" id="PF00072">
    <property type="entry name" value="Response_reg"/>
    <property type="match status" value="1"/>
</dbReference>
<keyword evidence="4" id="KW-0805">Transcription regulation</keyword>
<evidence type="ECO:0000256" key="5">
    <source>
        <dbReference type="ARBA" id="ARBA00023125"/>
    </source>
</evidence>